<keyword evidence="3" id="KW-1185">Reference proteome</keyword>
<sequence>MAYDADLANRVRELFAEFCARDDVAVTGSSITEKAMFGGLGFMVNGHMTVAVSREGGILGRCAVDDTEAILKKAHTGPMVMRGKEMRGWFRVDAEGLATKRQLRTWMQRCTSYTSGLDPK</sequence>
<organism evidence="2 3">
    <name type="scientific">Gordonia asplenii</name>
    <dbReference type="NCBI Taxonomy" id="2725283"/>
    <lineage>
        <taxon>Bacteria</taxon>
        <taxon>Bacillati</taxon>
        <taxon>Actinomycetota</taxon>
        <taxon>Actinomycetes</taxon>
        <taxon>Mycobacteriales</taxon>
        <taxon>Gordoniaceae</taxon>
        <taxon>Gordonia</taxon>
    </lineage>
</organism>
<dbReference type="AlphaFoldDB" id="A0A848L2Z5"/>
<dbReference type="Gene3D" id="3.30.1460.30">
    <property type="entry name" value="YgaC/TfoX-N like chaperone"/>
    <property type="match status" value="1"/>
</dbReference>
<dbReference type="EMBL" id="JABBNB010000023">
    <property type="protein sequence ID" value="NMO03435.1"/>
    <property type="molecule type" value="Genomic_DNA"/>
</dbReference>
<reference evidence="2 3" key="1">
    <citation type="submission" date="2020-04" db="EMBL/GenBank/DDBJ databases">
        <title>Gordonia sp. nov. TBRC 11910.</title>
        <authorList>
            <person name="Suriyachadkun C."/>
        </authorList>
    </citation>
    <scope>NUCLEOTIDE SEQUENCE [LARGE SCALE GENOMIC DNA]</scope>
    <source>
        <strain evidence="2 3">TBRC 11910</strain>
    </source>
</reference>
<evidence type="ECO:0000259" key="1">
    <source>
        <dbReference type="Pfam" id="PF04993"/>
    </source>
</evidence>
<dbReference type="RefSeq" id="WP_170195944.1">
    <property type="nucleotide sequence ID" value="NZ_JABBNB010000023.1"/>
</dbReference>
<accession>A0A848L2Z5</accession>
<protein>
    <submittedName>
        <fullName evidence="2">TfoX/Sxy family protein</fullName>
    </submittedName>
</protein>
<name>A0A848L2Z5_9ACTN</name>
<dbReference type="Proteomes" id="UP000550729">
    <property type="component" value="Unassembled WGS sequence"/>
</dbReference>
<comment type="caution">
    <text evidence="2">The sequence shown here is derived from an EMBL/GenBank/DDBJ whole genome shotgun (WGS) entry which is preliminary data.</text>
</comment>
<dbReference type="SUPFAM" id="SSF159894">
    <property type="entry name" value="YgaC/TfoX-N like"/>
    <property type="match status" value="1"/>
</dbReference>
<proteinExistence type="predicted"/>
<evidence type="ECO:0000313" key="3">
    <source>
        <dbReference type="Proteomes" id="UP000550729"/>
    </source>
</evidence>
<gene>
    <name evidence="2" type="ORF">HH308_19660</name>
</gene>
<dbReference type="InterPro" id="IPR007076">
    <property type="entry name" value="TfoX_N"/>
</dbReference>
<evidence type="ECO:0000313" key="2">
    <source>
        <dbReference type="EMBL" id="NMO03435.1"/>
    </source>
</evidence>
<dbReference type="Pfam" id="PF04993">
    <property type="entry name" value="TfoX_N"/>
    <property type="match status" value="1"/>
</dbReference>
<feature type="domain" description="TfoX N-terminal" evidence="1">
    <location>
        <begin position="30"/>
        <end position="111"/>
    </location>
</feature>